<dbReference type="AlphaFoldDB" id="A0A507DZB4"/>
<comment type="similarity">
    <text evidence="1">Belongs to the PIH1 family.</text>
</comment>
<evidence type="ECO:0000256" key="3">
    <source>
        <dbReference type="SAM" id="MobiDB-lite"/>
    </source>
</evidence>
<evidence type="ECO:0000259" key="4">
    <source>
        <dbReference type="Pfam" id="PF08190"/>
    </source>
</evidence>
<dbReference type="PANTHER" id="PTHR22997">
    <property type="entry name" value="PIH1 DOMAIN-CONTAINING PROTEIN 1"/>
    <property type="match status" value="1"/>
</dbReference>
<dbReference type="Pfam" id="PF18201">
    <property type="entry name" value="PIH1_CS"/>
    <property type="match status" value="1"/>
</dbReference>
<comment type="caution">
    <text evidence="6">The sequence shown here is derived from an EMBL/GenBank/DDBJ whole genome shotgun (WGS) entry which is preliminary data.</text>
</comment>
<dbReference type="EMBL" id="QEAQ01000073">
    <property type="protein sequence ID" value="TPX56485.1"/>
    <property type="molecule type" value="Genomic_DNA"/>
</dbReference>
<dbReference type="PANTHER" id="PTHR22997:SF0">
    <property type="entry name" value="PIH1 DOMAIN-CONTAINING PROTEIN 1"/>
    <property type="match status" value="1"/>
</dbReference>
<organism evidence="6 7">
    <name type="scientific">Powellomyces hirtus</name>
    <dbReference type="NCBI Taxonomy" id="109895"/>
    <lineage>
        <taxon>Eukaryota</taxon>
        <taxon>Fungi</taxon>
        <taxon>Fungi incertae sedis</taxon>
        <taxon>Chytridiomycota</taxon>
        <taxon>Chytridiomycota incertae sedis</taxon>
        <taxon>Chytridiomycetes</taxon>
        <taxon>Spizellomycetales</taxon>
        <taxon>Powellomycetaceae</taxon>
        <taxon>Powellomyces</taxon>
    </lineage>
</organism>
<evidence type="ECO:0000256" key="1">
    <source>
        <dbReference type="ARBA" id="ARBA00008511"/>
    </source>
</evidence>
<protein>
    <recommendedName>
        <fullName evidence="2">PIH1 domain-containing protein 1</fullName>
    </recommendedName>
</protein>
<evidence type="ECO:0000259" key="5">
    <source>
        <dbReference type="Pfam" id="PF18201"/>
    </source>
</evidence>
<dbReference type="Proteomes" id="UP000318582">
    <property type="component" value="Unassembled WGS sequence"/>
</dbReference>
<dbReference type="InterPro" id="IPR041442">
    <property type="entry name" value="PIH1D1/2/3_CS-like"/>
</dbReference>
<evidence type="ECO:0000313" key="7">
    <source>
        <dbReference type="Proteomes" id="UP000318582"/>
    </source>
</evidence>
<gene>
    <name evidence="6" type="ORF">PhCBS80983_g04510</name>
</gene>
<dbReference type="GO" id="GO:0097255">
    <property type="term" value="C:R2TP complex"/>
    <property type="evidence" value="ECO:0007669"/>
    <property type="project" value="TreeGrafter"/>
</dbReference>
<dbReference type="InterPro" id="IPR050734">
    <property type="entry name" value="PIH1/Kintoun_subfamily"/>
</dbReference>
<dbReference type="GO" id="GO:1990904">
    <property type="term" value="C:ribonucleoprotein complex"/>
    <property type="evidence" value="ECO:0007669"/>
    <property type="project" value="TreeGrafter"/>
</dbReference>
<reference evidence="6 7" key="1">
    <citation type="journal article" date="2019" name="Sci. Rep.">
        <title>Comparative genomics of chytrid fungi reveal insights into the obligate biotrophic and pathogenic lifestyle of Synchytrium endobioticum.</title>
        <authorList>
            <person name="van de Vossenberg B.T.L.H."/>
            <person name="Warris S."/>
            <person name="Nguyen H.D.T."/>
            <person name="van Gent-Pelzer M.P.E."/>
            <person name="Joly D.L."/>
            <person name="van de Geest H.C."/>
            <person name="Bonants P.J.M."/>
            <person name="Smith D.S."/>
            <person name="Levesque C.A."/>
            <person name="van der Lee T.A.J."/>
        </authorList>
    </citation>
    <scope>NUCLEOTIDE SEQUENCE [LARGE SCALE GENOMIC DNA]</scope>
    <source>
        <strain evidence="6 7">CBS 809.83</strain>
    </source>
</reference>
<dbReference type="GO" id="GO:0000492">
    <property type="term" value="P:box C/D snoRNP assembly"/>
    <property type="evidence" value="ECO:0007669"/>
    <property type="project" value="TreeGrafter"/>
</dbReference>
<keyword evidence="7" id="KW-1185">Reference proteome</keyword>
<feature type="region of interest" description="Disordered" evidence="3">
    <location>
        <begin position="11"/>
        <end position="33"/>
    </location>
</feature>
<dbReference type="GO" id="GO:0006364">
    <property type="term" value="P:rRNA processing"/>
    <property type="evidence" value="ECO:0007669"/>
    <property type="project" value="TreeGrafter"/>
</dbReference>
<sequence>MTIESLLASMTAKGSALGQPDGAAQPSEEEMSAFLADNDQQLGQLVTELQQRIAKEGGNPNDPLSPDAIPSTEIIPEPGFVVKTQNRKKVEDWPVGLKVFINVCHSPNVPAPPLATNDEIRKALNAEDNAAYKVPLSLSSPKPDRDKSGKMCLVFDACVHTDPLNKSLVDFDFKLFLIELSLEWVEEKYKLELSREFTLPKLQAKGRLSKHIIRRSKRPIIAEVPKTPVTKTPTSAPTKKPMIVEELTPRLAQPKYEVICEPSTGPPEYIIVQIQLPDVKSTHNATLDIEEKKLLLTVPNRYQLDAPLPAAIDTREGGAQFDRQSKLLTVTLKC</sequence>
<dbReference type="InterPro" id="IPR012981">
    <property type="entry name" value="PIH1_N"/>
</dbReference>
<proteinExistence type="inferred from homology"/>
<dbReference type="STRING" id="109895.A0A507DZB4"/>
<feature type="domain" description="PIH1 N-terminal" evidence="4">
    <location>
        <begin position="74"/>
        <end position="218"/>
    </location>
</feature>
<evidence type="ECO:0000256" key="2">
    <source>
        <dbReference type="ARBA" id="ARBA00040540"/>
    </source>
</evidence>
<dbReference type="GO" id="GO:0005737">
    <property type="term" value="C:cytoplasm"/>
    <property type="evidence" value="ECO:0007669"/>
    <property type="project" value="TreeGrafter"/>
</dbReference>
<dbReference type="Pfam" id="PF08190">
    <property type="entry name" value="PIH1"/>
    <property type="match status" value="1"/>
</dbReference>
<name>A0A507DZB4_9FUNG</name>
<feature type="domain" description="PIH1D1/2/3 CS-like" evidence="5">
    <location>
        <begin position="266"/>
        <end position="333"/>
    </location>
</feature>
<evidence type="ECO:0000313" key="6">
    <source>
        <dbReference type="EMBL" id="TPX56485.1"/>
    </source>
</evidence>
<accession>A0A507DZB4</accession>